<dbReference type="AlphaFoldDB" id="A0A4V3V7Z8"/>
<dbReference type="InterPro" id="IPR001910">
    <property type="entry name" value="Inosine/uridine_hydrolase_dom"/>
</dbReference>
<organism evidence="4 5">
    <name type="scientific">Bacillus timonensis</name>
    <dbReference type="NCBI Taxonomy" id="1033734"/>
    <lineage>
        <taxon>Bacteria</taxon>
        <taxon>Bacillati</taxon>
        <taxon>Bacillota</taxon>
        <taxon>Bacilli</taxon>
        <taxon>Bacillales</taxon>
        <taxon>Bacillaceae</taxon>
        <taxon>Bacillus</taxon>
    </lineage>
</organism>
<evidence type="ECO:0000313" key="5">
    <source>
        <dbReference type="Proteomes" id="UP000306477"/>
    </source>
</evidence>
<dbReference type="InterPro" id="IPR023186">
    <property type="entry name" value="IUNH"/>
</dbReference>
<dbReference type="OrthoDB" id="9797882at2"/>
<dbReference type="GO" id="GO:0005829">
    <property type="term" value="C:cytosol"/>
    <property type="evidence" value="ECO:0007669"/>
    <property type="project" value="TreeGrafter"/>
</dbReference>
<gene>
    <name evidence="4" type="ORF">E1I69_08185</name>
</gene>
<dbReference type="SUPFAM" id="SSF53590">
    <property type="entry name" value="Nucleoside hydrolase"/>
    <property type="match status" value="1"/>
</dbReference>
<dbReference type="Pfam" id="PF01156">
    <property type="entry name" value="IU_nuc_hydro"/>
    <property type="match status" value="1"/>
</dbReference>
<keyword evidence="1 4" id="KW-0378">Hydrolase</keyword>
<dbReference type="GO" id="GO:0008477">
    <property type="term" value="F:purine nucleosidase activity"/>
    <property type="evidence" value="ECO:0007669"/>
    <property type="project" value="TreeGrafter"/>
</dbReference>
<dbReference type="STRING" id="1033734.GCA_000285535_01098"/>
<dbReference type="EMBL" id="SLUB01000010">
    <property type="protein sequence ID" value="THE13313.1"/>
    <property type="molecule type" value="Genomic_DNA"/>
</dbReference>
<comment type="caution">
    <text evidence="4">The sequence shown here is derived from an EMBL/GenBank/DDBJ whole genome shotgun (WGS) entry which is preliminary data.</text>
</comment>
<protein>
    <submittedName>
        <fullName evidence="4">Nucleoside hydrolase</fullName>
    </submittedName>
</protein>
<accession>A0A4V3V7Z8</accession>
<dbReference type="InterPro" id="IPR036452">
    <property type="entry name" value="Ribo_hydro-like"/>
</dbReference>
<sequence>MAAKVLFFGDPGIDDSLAIMYGLLHPNIEIVGIVPGYGNVEQEQAVQNVAYLLSLAGQRDIPIIAGAKGPLSGEFTPYYPEIHGEKGLGPIRPPDTLQTGELLNFDEIFKIIQKYENELYIVDVGRSTSLAIAFLLGGEVMNKVKGIYIMGGAFFVPGNVTAEAEANFYGDPIASNLVCERAQNLAIHPLNITIQALMTSDIVDTIVRLGTRNPYRDLIRPIFDYYYEFYKKSVPGIKGTPLHDVVALSAIVNPSIVQYAHRRVRVEMFGVLKGVSVADFRANPDKEPPETLDRIALRFDYKKFITEFIQIMTMGDVAR</sequence>
<dbReference type="RefSeq" id="WP_136379124.1">
    <property type="nucleotide sequence ID" value="NZ_SLUB01000010.1"/>
</dbReference>
<evidence type="ECO:0000256" key="1">
    <source>
        <dbReference type="ARBA" id="ARBA00022801"/>
    </source>
</evidence>
<proteinExistence type="predicted"/>
<keyword evidence="2" id="KW-0326">Glycosidase</keyword>
<evidence type="ECO:0000256" key="2">
    <source>
        <dbReference type="ARBA" id="ARBA00023295"/>
    </source>
</evidence>
<dbReference type="CDD" id="cd00455">
    <property type="entry name" value="nuc_hydro"/>
    <property type="match status" value="1"/>
</dbReference>
<evidence type="ECO:0000313" key="4">
    <source>
        <dbReference type="EMBL" id="THE13313.1"/>
    </source>
</evidence>
<dbReference type="PANTHER" id="PTHR12304:SF4">
    <property type="entry name" value="URIDINE NUCLEOSIDASE"/>
    <property type="match status" value="1"/>
</dbReference>
<dbReference type="Gene3D" id="3.90.245.10">
    <property type="entry name" value="Ribonucleoside hydrolase-like"/>
    <property type="match status" value="1"/>
</dbReference>
<reference evidence="4 5" key="1">
    <citation type="journal article" date="2019" name="Indoor Air">
        <title>Impacts of indoor surface finishes on bacterial viability.</title>
        <authorList>
            <person name="Hu J."/>
            <person name="Maamar S.B."/>
            <person name="Glawe A.J."/>
            <person name="Gottel N."/>
            <person name="Gilbert J.A."/>
            <person name="Hartmann E.M."/>
        </authorList>
    </citation>
    <scope>NUCLEOTIDE SEQUENCE [LARGE SCALE GENOMIC DNA]</scope>
    <source>
        <strain evidence="4 5">AF060A6</strain>
    </source>
</reference>
<name>A0A4V3V7Z8_9BACI</name>
<feature type="domain" description="Inosine/uridine-preferring nucleoside hydrolase" evidence="3">
    <location>
        <begin position="6"/>
        <end position="305"/>
    </location>
</feature>
<keyword evidence="5" id="KW-1185">Reference proteome</keyword>
<dbReference type="Proteomes" id="UP000306477">
    <property type="component" value="Unassembled WGS sequence"/>
</dbReference>
<dbReference type="GO" id="GO:0006152">
    <property type="term" value="P:purine nucleoside catabolic process"/>
    <property type="evidence" value="ECO:0007669"/>
    <property type="project" value="TreeGrafter"/>
</dbReference>
<evidence type="ECO:0000259" key="3">
    <source>
        <dbReference type="Pfam" id="PF01156"/>
    </source>
</evidence>
<dbReference type="PANTHER" id="PTHR12304">
    <property type="entry name" value="INOSINE-URIDINE PREFERRING NUCLEOSIDE HYDROLASE"/>
    <property type="match status" value="1"/>
</dbReference>